<organism evidence="11 12">
    <name type="scientific">Rhodoblastus sphagnicola</name>
    <dbReference type="NCBI Taxonomy" id="333368"/>
    <lineage>
        <taxon>Bacteria</taxon>
        <taxon>Pseudomonadati</taxon>
        <taxon>Pseudomonadota</taxon>
        <taxon>Alphaproteobacteria</taxon>
        <taxon>Hyphomicrobiales</taxon>
        <taxon>Rhodoblastaceae</taxon>
        <taxon>Rhodoblastus</taxon>
    </lineage>
</organism>
<dbReference type="Proteomes" id="UP000239089">
    <property type="component" value="Unassembled WGS sequence"/>
</dbReference>
<dbReference type="OrthoDB" id="9798629at2"/>
<evidence type="ECO:0000256" key="8">
    <source>
        <dbReference type="ARBA" id="ARBA00023136"/>
    </source>
</evidence>
<comment type="caution">
    <text evidence="11">The sequence shown here is derived from an EMBL/GenBank/DDBJ whole genome shotgun (WGS) entry which is preliminary data.</text>
</comment>
<dbReference type="GO" id="GO:0022857">
    <property type="term" value="F:transmembrane transporter activity"/>
    <property type="evidence" value="ECO:0007669"/>
    <property type="project" value="InterPro"/>
</dbReference>
<keyword evidence="4" id="KW-0997">Cell inner membrane</keyword>
<keyword evidence="3" id="KW-1003">Cell membrane</keyword>
<keyword evidence="6 10" id="KW-0812">Transmembrane</keyword>
<dbReference type="InterPro" id="IPR014168">
    <property type="entry name" value="Tol-Pal_TolR"/>
</dbReference>
<dbReference type="GO" id="GO:0051301">
    <property type="term" value="P:cell division"/>
    <property type="evidence" value="ECO:0007669"/>
    <property type="project" value="UniProtKB-KW"/>
</dbReference>
<keyword evidence="12" id="KW-1185">Reference proteome</keyword>
<keyword evidence="9" id="KW-0131">Cell cycle</keyword>
<dbReference type="InterPro" id="IPR003400">
    <property type="entry name" value="ExbD"/>
</dbReference>
<keyword evidence="10" id="KW-0653">Protein transport</keyword>
<dbReference type="Gene3D" id="3.30.420.270">
    <property type="match status" value="1"/>
</dbReference>
<dbReference type="PANTHER" id="PTHR30558:SF7">
    <property type="entry name" value="TOL-PAL SYSTEM PROTEIN TOLR"/>
    <property type="match status" value="1"/>
</dbReference>
<evidence type="ECO:0000256" key="4">
    <source>
        <dbReference type="ARBA" id="ARBA00022519"/>
    </source>
</evidence>
<name>A0A2S6N4I3_9HYPH</name>
<dbReference type="GO" id="GO:0005886">
    <property type="term" value="C:plasma membrane"/>
    <property type="evidence" value="ECO:0007669"/>
    <property type="project" value="UniProtKB-SubCell"/>
</dbReference>
<proteinExistence type="inferred from homology"/>
<evidence type="ECO:0000256" key="7">
    <source>
        <dbReference type="ARBA" id="ARBA00022989"/>
    </source>
</evidence>
<dbReference type="RefSeq" id="WP_104508696.1">
    <property type="nucleotide sequence ID" value="NZ_JACIGC010000089.1"/>
</dbReference>
<evidence type="ECO:0000256" key="1">
    <source>
        <dbReference type="ARBA" id="ARBA00004162"/>
    </source>
</evidence>
<evidence type="ECO:0000256" key="3">
    <source>
        <dbReference type="ARBA" id="ARBA00022475"/>
    </source>
</evidence>
<keyword evidence="7" id="KW-1133">Transmembrane helix</keyword>
<reference evidence="11 12" key="1">
    <citation type="journal article" date="2018" name="Arch. Microbiol.">
        <title>New insights into the metabolic potential of the phototrophic purple bacterium Rhodopila globiformis DSM 161(T) from its draft genome sequence and evidence for a vanadium-dependent nitrogenase.</title>
        <authorList>
            <person name="Imhoff J.F."/>
            <person name="Rahn T."/>
            <person name="Kunzel S."/>
            <person name="Neulinger S.C."/>
        </authorList>
    </citation>
    <scope>NUCLEOTIDE SEQUENCE [LARGE SCALE GENOMIC DNA]</scope>
    <source>
        <strain evidence="11 12">DSM 16996</strain>
    </source>
</reference>
<evidence type="ECO:0000256" key="2">
    <source>
        <dbReference type="ARBA" id="ARBA00005811"/>
    </source>
</evidence>
<evidence type="ECO:0000256" key="6">
    <source>
        <dbReference type="ARBA" id="ARBA00022692"/>
    </source>
</evidence>
<keyword evidence="8" id="KW-0472">Membrane</keyword>
<dbReference type="PANTHER" id="PTHR30558">
    <property type="entry name" value="EXBD MEMBRANE COMPONENT OF PMF-DRIVEN MACROMOLECULE IMPORT SYSTEM"/>
    <property type="match status" value="1"/>
</dbReference>
<sequence>MAFALRNQDGGSDAAPMADMNVTPLVDVMLVLLIVFMVAAPLMAVGVPVDLPKVQAKQLNDQKPPIAVSIDAEGNFFIDQKAVAADSLFDELNSASENDKERRIHVRGDKNAIYGKVIEAMGKINGAGFTKVALVSEAPNAPTPAAARPAQVR</sequence>
<evidence type="ECO:0000256" key="10">
    <source>
        <dbReference type="RuleBase" id="RU003879"/>
    </source>
</evidence>
<dbReference type="AlphaFoldDB" id="A0A2S6N4I3"/>
<dbReference type="Pfam" id="PF02472">
    <property type="entry name" value="ExbD"/>
    <property type="match status" value="1"/>
</dbReference>
<keyword evidence="5" id="KW-0132">Cell division</keyword>
<comment type="subcellular location">
    <subcellularLocation>
        <location evidence="1">Cell membrane</location>
        <topology evidence="1">Single-pass membrane protein</topology>
    </subcellularLocation>
    <subcellularLocation>
        <location evidence="10">Cell membrane</location>
        <topology evidence="10">Single-pass type II membrane protein</topology>
    </subcellularLocation>
</comment>
<dbReference type="GO" id="GO:0015031">
    <property type="term" value="P:protein transport"/>
    <property type="evidence" value="ECO:0007669"/>
    <property type="project" value="UniProtKB-KW"/>
</dbReference>
<dbReference type="EMBL" id="NHSJ01000091">
    <property type="protein sequence ID" value="PPQ29526.1"/>
    <property type="molecule type" value="Genomic_DNA"/>
</dbReference>
<comment type="similarity">
    <text evidence="2 10">Belongs to the ExbD/TolR family.</text>
</comment>
<gene>
    <name evidence="11" type="ORF">CCR94_15140</name>
</gene>
<dbReference type="NCBIfam" id="TIGR02801">
    <property type="entry name" value="tolR"/>
    <property type="match status" value="1"/>
</dbReference>
<evidence type="ECO:0000313" key="12">
    <source>
        <dbReference type="Proteomes" id="UP000239089"/>
    </source>
</evidence>
<accession>A0A2S6N4I3</accession>
<protein>
    <submittedName>
        <fullName evidence="11">Protein TolR</fullName>
    </submittedName>
</protein>
<evidence type="ECO:0000256" key="9">
    <source>
        <dbReference type="ARBA" id="ARBA00023306"/>
    </source>
</evidence>
<evidence type="ECO:0000313" key="11">
    <source>
        <dbReference type="EMBL" id="PPQ29526.1"/>
    </source>
</evidence>
<keyword evidence="10" id="KW-0813">Transport</keyword>
<evidence type="ECO:0000256" key="5">
    <source>
        <dbReference type="ARBA" id="ARBA00022618"/>
    </source>
</evidence>